<feature type="region of interest" description="Disordered" evidence="2">
    <location>
        <begin position="198"/>
        <end position="367"/>
    </location>
</feature>
<evidence type="ECO:0000259" key="3">
    <source>
        <dbReference type="PROSITE" id="PS51479"/>
    </source>
</evidence>
<evidence type="ECO:0000313" key="4">
    <source>
        <dbReference type="EMBL" id="CAD9706926.1"/>
    </source>
</evidence>
<feature type="compositionally biased region" description="Pro residues" evidence="2">
    <location>
        <begin position="350"/>
        <end position="362"/>
    </location>
</feature>
<feature type="compositionally biased region" description="Basic residues" evidence="2">
    <location>
        <begin position="128"/>
        <end position="141"/>
    </location>
</feature>
<name>A0A7S2WTI4_9STRA</name>
<protein>
    <recommendedName>
        <fullName evidence="3">RTR1-type domain-containing protein</fullName>
    </recommendedName>
</protein>
<dbReference type="InterPro" id="IPR038534">
    <property type="entry name" value="Rtr1/RPAP2_sf"/>
</dbReference>
<comment type="similarity">
    <text evidence="1">Belongs to the RPAP2 family.</text>
</comment>
<feature type="compositionally biased region" description="Basic and acidic residues" evidence="2">
    <location>
        <begin position="283"/>
        <end position="295"/>
    </location>
</feature>
<dbReference type="EMBL" id="HBHJ01027085">
    <property type="protein sequence ID" value="CAD9706926.1"/>
    <property type="molecule type" value="Transcribed_RNA"/>
</dbReference>
<dbReference type="AlphaFoldDB" id="A0A7S2WTI4"/>
<dbReference type="PROSITE" id="PS51479">
    <property type="entry name" value="ZF_RTR1"/>
    <property type="match status" value="1"/>
</dbReference>
<dbReference type="InterPro" id="IPR007308">
    <property type="entry name" value="Rtr1/RPAP2_dom"/>
</dbReference>
<proteinExistence type="inferred from homology"/>
<evidence type="ECO:0000256" key="2">
    <source>
        <dbReference type="SAM" id="MobiDB-lite"/>
    </source>
</evidence>
<organism evidence="4">
    <name type="scientific">Rhizochromulina marina</name>
    <dbReference type="NCBI Taxonomy" id="1034831"/>
    <lineage>
        <taxon>Eukaryota</taxon>
        <taxon>Sar</taxon>
        <taxon>Stramenopiles</taxon>
        <taxon>Ochrophyta</taxon>
        <taxon>Dictyochophyceae</taxon>
        <taxon>Rhizochromulinales</taxon>
        <taxon>Rhizochromulina</taxon>
    </lineage>
</organism>
<evidence type="ECO:0000256" key="1">
    <source>
        <dbReference type="PROSITE-ProRule" id="PRU00812"/>
    </source>
</evidence>
<accession>A0A7S2WTI4</accession>
<gene>
    <name evidence="4" type="ORF">RMAR1173_LOCUS17917</name>
</gene>
<feature type="region of interest" description="Disordered" evidence="2">
    <location>
        <begin position="104"/>
        <end position="182"/>
    </location>
</feature>
<feature type="compositionally biased region" description="Low complexity" evidence="2">
    <location>
        <begin position="321"/>
        <end position="336"/>
    </location>
</feature>
<sequence>MAGELSAAVAPTSELHGLQLALLQPEAPQALLHRVAAIFQRSWYEAVVLERAAQRECGWPACGEALPCVTTKLRLKAQLTGDDPETYCSRACQETSISFAATLPLDRPVPDPAQPTVPHSGPSSAAKTPKKHIRPRVRKKGPLSPDKASTGQDLAAAPPAGAGAKQLEAESRIESSRPTTAHADAQLAATIQRLSKTAPHVSEQLSRSLGALRASPEAPSTTLPGADTPPVAPVSRADPPATRPPPRPKRVSFKGVPAGDTKDTEGGGGPSQGRGKPSKFKARRQEREGGGEEAAKAPPPPGPGLSKGPLKDFIVERPVNPTAAPLAPTPEPKAALSVDGYTPSKASAPVPSPSPPSAPPAAPHALPSSGSLLCPPCDATPPGSFVRDLEFHVLGGGDSLAADAMAGLGVGAPPALSAQEDAEDDAIIASLGLEGLEVDGGPDEDGQGAGDAGLTPFLRAMDLALGWKTTSAAQLLHRLDRSFVVPPVPDRRVALATAPPPSAPLRPEHVARKESLKTMLQREARGLLEAAGSPQDGELRCLVEVSECNAAELVDALWTADSLPQLGAQLWRGLMLALLVAAGPRQHDRLADPNGAPDLMLLSTVTAAARDHPVAFLGMSLAEFSELCHALHEPANIHDQEEEKA</sequence>
<feature type="domain" description="RTR1-type" evidence="3">
    <location>
        <begin position="34"/>
        <end position="113"/>
    </location>
</feature>
<dbReference type="Gene3D" id="1.25.40.820">
    <property type="match status" value="1"/>
</dbReference>
<reference evidence="4" key="1">
    <citation type="submission" date="2021-01" db="EMBL/GenBank/DDBJ databases">
        <authorList>
            <person name="Corre E."/>
            <person name="Pelletier E."/>
            <person name="Niang G."/>
            <person name="Scheremetjew M."/>
            <person name="Finn R."/>
            <person name="Kale V."/>
            <person name="Holt S."/>
            <person name="Cochrane G."/>
            <person name="Meng A."/>
            <person name="Brown T."/>
            <person name="Cohen L."/>
        </authorList>
    </citation>
    <scope>NUCLEOTIDE SEQUENCE</scope>
    <source>
        <strain evidence="4">CCMP1243</strain>
    </source>
</reference>
<feature type="compositionally biased region" description="Low complexity" evidence="2">
    <location>
        <begin position="155"/>
        <end position="164"/>
    </location>
</feature>